<dbReference type="InterPro" id="IPR029058">
    <property type="entry name" value="AB_hydrolase_fold"/>
</dbReference>
<reference evidence="14" key="1">
    <citation type="submission" date="2025-08" db="UniProtKB">
        <authorList>
            <consortium name="Ensembl"/>
        </authorList>
    </citation>
    <scope>IDENTIFICATION</scope>
</reference>
<dbReference type="InterPro" id="IPR052579">
    <property type="entry name" value="Zinc_finger_SWIM"/>
</dbReference>
<name>A0A8B9MRI3_9AVES</name>
<comment type="function">
    <text evidence="6">Protective protein appears to be essential for both the activity of beta-galactosidase and neuraminidase, it associates with these enzymes and exerts a protective function necessary for their stability and activity. This protein is also a carboxypeptidase and can deamidate tachykinins.</text>
</comment>
<reference evidence="14" key="2">
    <citation type="submission" date="2025-09" db="UniProtKB">
        <authorList>
            <consortium name="Ensembl"/>
        </authorList>
    </citation>
    <scope>IDENTIFICATION</scope>
</reference>
<dbReference type="Ensembl" id="ENSANIT00000011932.1">
    <property type="protein sequence ID" value="ENSANIP00000011535.1"/>
    <property type="gene ID" value="ENSANIG00000007800.1"/>
</dbReference>
<dbReference type="PRINTS" id="PR00724">
    <property type="entry name" value="CRBOXYPTASEC"/>
</dbReference>
<proteinExistence type="inferred from homology"/>
<evidence type="ECO:0000256" key="10">
    <source>
        <dbReference type="SAM" id="MobiDB-lite"/>
    </source>
</evidence>
<feature type="compositionally biased region" description="Polar residues" evidence="10">
    <location>
        <begin position="132"/>
        <end position="143"/>
    </location>
</feature>
<evidence type="ECO:0000256" key="7">
    <source>
        <dbReference type="ARBA" id="ARBA00061741"/>
    </source>
</evidence>
<evidence type="ECO:0000259" key="13">
    <source>
        <dbReference type="Pfam" id="PF21600"/>
    </source>
</evidence>
<dbReference type="InterPro" id="IPR018202">
    <property type="entry name" value="Ser_caboxypep_ser_AS"/>
</dbReference>
<comment type="similarity">
    <text evidence="1">Belongs to the peptidase S10 family.</text>
</comment>
<feature type="domain" description="ZSWIM3 N-terminal" evidence="12">
    <location>
        <begin position="1"/>
        <end position="103"/>
    </location>
</feature>
<evidence type="ECO:0000313" key="14">
    <source>
        <dbReference type="Ensembl" id="ENSANIP00000011535.1"/>
    </source>
</evidence>
<keyword evidence="5" id="KW-0378">Hydrolase</keyword>
<dbReference type="PANTHER" id="PTHR31569:SF3">
    <property type="entry name" value="ZINC FINGER SWIM DOMAIN-CONTAINING PROTEIN 3"/>
    <property type="match status" value="1"/>
</dbReference>
<dbReference type="AlphaFoldDB" id="A0A8B9MRI3"/>
<accession>A0A8B9MRI3</accession>
<dbReference type="GO" id="GO:0004185">
    <property type="term" value="F:serine-type carboxypeptidase activity"/>
    <property type="evidence" value="ECO:0007669"/>
    <property type="project" value="UniProtKB-EC"/>
</dbReference>
<keyword evidence="3" id="KW-0121">Carboxypeptidase</keyword>
<dbReference type="InterPro" id="IPR048324">
    <property type="entry name" value="ZSWIM1-3_RNaseH-like"/>
</dbReference>
<dbReference type="Gene3D" id="3.40.50.1820">
    <property type="entry name" value="alpha/beta hydrolase"/>
    <property type="match status" value="1"/>
</dbReference>
<dbReference type="PROSITE" id="PS00131">
    <property type="entry name" value="CARBOXYPEPT_SER_SER"/>
    <property type="match status" value="1"/>
</dbReference>
<dbReference type="EC" id="3.4.16.5" evidence="2"/>
<evidence type="ECO:0000256" key="1">
    <source>
        <dbReference type="ARBA" id="ARBA00009431"/>
    </source>
</evidence>
<evidence type="ECO:0000256" key="3">
    <source>
        <dbReference type="ARBA" id="ARBA00022645"/>
    </source>
</evidence>
<evidence type="ECO:0000256" key="8">
    <source>
        <dbReference type="ARBA" id="ARBA00069233"/>
    </source>
</evidence>
<organism evidence="14 15">
    <name type="scientific">Accipiter nisus</name>
    <name type="common">Eurasian sparrowhawk</name>
    <dbReference type="NCBI Taxonomy" id="211598"/>
    <lineage>
        <taxon>Eukaryota</taxon>
        <taxon>Metazoa</taxon>
        <taxon>Chordata</taxon>
        <taxon>Craniata</taxon>
        <taxon>Vertebrata</taxon>
        <taxon>Euteleostomi</taxon>
        <taxon>Archelosauria</taxon>
        <taxon>Archosauria</taxon>
        <taxon>Dinosauria</taxon>
        <taxon>Saurischia</taxon>
        <taxon>Theropoda</taxon>
        <taxon>Coelurosauria</taxon>
        <taxon>Aves</taxon>
        <taxon>Neognathae</taxon>
        <taxon>Neoaves</taxon>
        <taxon>Telluraves</taxon>
        <taxon>Accipitrimorphae</taxon>
        <taxon>Accipitriformes</taxon>
        <taxon>Accipitridae</taxon>
        <taxon>Accipitrinae</taxon>
        <taxon>Accipiter</taxon>
    </lineage>
</organism>
<evidence type="ECO:0000313" key="15">
    <source>
        <dbReference type="Proteomes" id="UP000694541"/>
    </source>
</evidence>
<feature type="region of interest" description="Disordered" evidence="10">
    <location>
        <begin position="119"/>
        <end position="168"/>
    </location>
</feature>
<dbReference type="GO" id="GO:1904715">
    <property type="term" value="P:negative regulation of chaperone-mediated autophagy"/>
    <property type="evidence" value="ECO:0007669"/>
    <property type="project" value="UniProtKB-ARBA"/>
</dbReference>
<keyword evidence="4" id="KW-0645">Protease</keyword>
<dbReference type="GO" id="GO:0006508">
    <property type="term" value="P:proteolysis"/>
    <property type="evidence" value="ECO:0007669"/>
    <property type="project" value="UniProtKB-KW"/>
</dbReference>
<dbReference type="FunFam" id="3.40.50.1820:FF:000335">
    <property type="entry name" value="Carboxypeptidase"/>
    <property type="match status" value="1"/>
</dbReference>
<dbReference type="SUPFAM" id="SSF53474">
    <property type="entry name" value="alpha/beta-Hydrolases"/>
    <property type="match status" value="1"/>
</dbReference>
<evidence type="ECO:0000256" key="2">
    <source>
        <dbReference type="ARBA" id="ARBA00012446"/>
    </source>
</evidence>
<dbReference type="Pfam" id="PF21056">
    <property type="entry name" value="ZSWIM1-3_RNaseH-like"/>
    <property type="match status" value="1"/>
</dbReference>
<keyword evidence="15" id="KW-1185">Reference proteome</keyword>
<dbReference type="InterPro" id="IPR001563">
    <property type="entry name" value="Peptidase_S10"/>
</dbReference>
<evidence type="ECO:0000259" key="12">
    <source>
        <dbReference type="Pfam" id="PF21599"/>
    </source>
</evidence>
<protein>
    <recommendedName>
        <fullName evidence="8">Lysosomal protective protein</fullName>
        <ecNumber evidence="2">3.4.16.5</ecNumber>
    </recommendedName>
    <alternativeName>
        <fullName evidence="9">Cathepsin A</fullName>
    </alternativeName>
</protein>
<dbReference type="Pfam" id="PF21600">
    <property type="entry name" value="ZSWIM1-3_helical"/>
    <property type="match status" value="1"/>
</dbReference>
<dbReference type="PANTHER" id="PTHR31569">
    <property type="entry name" value="SWIM-TYPE DOMAIN-CONTAINING PROTEIN"/>
    <property type="match status" value="1"/>
</dbReference>
<evidence type="ECO:0000256" key="4">
    <source>
        <dbReference type="ARBA" id="ARBA00022670"/>
    </source>
</evidence>
<dbReference type="GO" id="GO:0031647">
    <property type="term" value="P:regulation of protein stability"/>
    <property type="evidence" value="ECO:0007669"/>
    <property type="project" value="UniProtKB-ARBA"/>
</dbReference>
<dbReference type="Pfam" id="PF00450">
    <property type="entry name" value="Peptidase_S10"/>
    <property type="match status" value="1"/>
</dbReference>
<evidence type="ECO:0000259" key="11">
    <source>
        <dbReference type="Pfam" id="PF21056"/>
    </source>
</evidence>
<dbReference type="Proteomes" id="UP000694541">
    <property type="component" value="Unplaced"/>
</dbReference>
<dbReference type="Pfam" id="PF21599">
    <property type="entry name" value="ZSWIM3_N"/>
    <property type="match status" value="1"/>
</dbReference>
<dbReference type="InterPro" id="IPR048325">
    <property type="entry name" value="ZSWIM3_N"/>
</dbReference>
<dbReference type="InterPro" id="IPR048326">
    <property type="entry name" value="ZSWIM1-3_helical"/>
</dbReference>
<evidence type="ECO:0000256" key="6">
    <source>
        <dbReference type="ARBA" id="ARBA00054649"/>
    </source>
</evidence>
<sequence>MELGSRFRSYEDFRERFRAYKLAQGCRYGLRSCVSVRFHNRQHGTAVREDVVFMQVKFGCARTQKYSKKRKQQPRLCPAYFVLQYKEDIDQLVISELNSDHVHADPVFSLTRAATATASTAARDGPAKELCEQQQAGGTNSSSEAHEDSHTVTGQPVDGAPAPYGAPALPEAAKENASALVRVAEVMKTFLRVDRGSLASISADSDHGLDRLSFQTSKMKNSFMQFPESLLLHRALSEGGHVLYALLVENEERVGKVVHLSLLKDDTASSIRKMLTVFKEFNPEWQKVQTVFVDVSFFHKAILQELFPAAQVLLSVYHTVRLLEKNMREAEISSSLKQNLMLALQKAVFSPSAASLDALSQLVKRVVSPELYNYLRANWFSCELLWCLHAEKGLQSCGMHMDSLDLITHQISSLFGQQPSLEASVLRFLECADCLDSRSLESLNRGSSSTEEDGWSSLQQQRDACAGAAAGSDPISGSLALAERPEPTGQAAATGTDSMLATLWESCTDLGSWLCLKEWEVVQTSTQLLSPVPGGLTVQLLEDAHQMGPLLLGALLLGLSRAAPPGHEVTFLPGLTKQPSFRHFSGYLCAGPGQHLHYWFVEAQSNPQSSPLVLWLNGGPGCSSMEGFLKEHGPFLIQPDGVTLKYNDYAWNKIANVLYLESPAGVGFSYSEDKKYATNDTEVARNNYLALKDFLRLFPEYSKNDLFLTGESYGGVYIPTLAEWVMQDPSLNLKGIAVGNGLSSYEINDNSLVYFAYYHGLLGTELWKDLQAFCCSKEKCNFHDNSNLNCTLKMEEMIQIVEESGLNIYNLYAPCDGGVPGSMRYEGDCLITHDLGNSFIRMPMKFSWRQNLFRMPVARNKVRMDPPCTNSTALSVYLNSPEVKKALHISPDALEWQVCSFEVNRYYKRLYMQMNDQYLKLLGAMKYRILVYNGDVDMACNFLGDEWFVDSLCQKVQVARRPWLYTEGGENQIGGFVKEFTNIAFLTVKVGPGGSGETGRGLLTAAWAGVPDTSAVVRVGQCWLCCRQPGAGGGRRAAAAPRLALICCYPFPTGGWPHGAHGPAACCLHHVQPLH</sequence>
<feature type="domain" description="ZSWIM1/3 helical" evidence="13">
    <location>
        <begin position="321"/>
        <end position="445"/>
    </location>
</feature>
<evidence type="ECO:0000256" key="5">
    <source>
        <dbReference type="ARBA" id="ARBA00022801"/>
    </source>
</evidence>
<evidence type="ECO:0000256" key="9">
    <source>
        <dbReference type="ARBA" id="ARBA00081927"/>
    </source>
</evidence>
<comment type="subunit">
    <text evidence="7">Heterodimer of a 32 kDa chain and a 20 kDa chain; disulfide-linked.</text>
</comment>
<feature type="domain" description="ZSWIM1/3 RNaseH-like" evidence="11">
    <location>
        <begin position="189"/>
        <end position="313"/>
    </location>
</feature>